<feature type="region of interest" description="Disordered" evidence="1">
    <location>
        <begin position="161"/>
        <end position="189"/>
    </location>
</feature>
<dbReference type="PANTHER" id="PTHR15503">
    <property type="entry name" value="LDOC1 RELATED"/>
    <property type="match status" value="1"/>
</dbReference>
<dbReference type="EMBL" id="BKCJ010016290">
    <property type="protein sequence ID" value="GEV16680.1"/>
    <property type="molecule type" value="Genomic_DNA"/>
</dbReference>
<dbReference type="Gene3D" id="2.40.70.10">
    <property type="entry name" value="Acid Proteases"/>
    <property type="match status" value="1"/>
</dbReference>
<gene>
    <name evidence="2" type="ORF">Tci_088657</name>
</gene>
<reference evidence="2" key="1">
    <citation type="journal article" date="2019" name="Sci. Rep.">
        <title>Draft genome of Tanacetum cinerariifolium, the natural source of mosquito coil.</title>
        <authorList>
            <person name="Yamashiro T."/>
            <person name="Shiraishi A."/>
            <person name="Satake H."/>
            <person name="Nakayama K."/>
        </authorList>
    </citation>
    <scope>NUCLEOTIDE SEQUENCE</scope>
</reference>
<name>A0A699GLU4_TANCI</name>
<organism evidence="2">
    <name type="scientific">Tanacetum cinerariifolium</name>
    <name type="common">Dalmatian daisy</name>
    <name type="synonym">Chrysanthemum cinerariifolium</name>
    <dbReference type="NCBI Taxonomy" id="118510"/>
    <lineage>
        <taxon>Eukaryota</taxon>
        <taxon>Viridiplantae</taxon>
        <taxon>Streptophyta</taxon>
        <taxon>Embryophyta</taxon>
        <taxon>Tracheophyta</taxon>
        <taxon>Spermatophyta</taxon>
        <taxon>Magnoliopsida</taxon>
        <taxon>eudicotyledons</taxon>
        <taxon>Gunneridae</taxon>
        <taxon>Pentapetalae</taxon>
        <taxon>asterids</taxon>
        <taxon>campanulids</taxon>
        <taxon>Asterales</taxon>
        <taxon>Asteraceae</taxon>
        <taxon>Asteroideae</taxon>
        <taxon>Anthemideae</taxon>
        <taxon>Anthemidinae</taxon>
        <taxon>Tanacetum</taxon>
    </lineage>
</organism>
<evidence type="ECO:0000256" key="1">
    <source>
        <dbReference type="SAM" id="MobiDB-lite"/>
    </source>
</evidence>
<dbReference type="AlphaFoldDB" id="A0A699GLU4"/>
<evidence type="ECO:0008006" key="3">
    <source>
        <dbReference type="Google" id="ProtNLM"/>
    </source>
</evidence>
<dbReference type="SUPFAM" id="SSF50630">
    <property type="entry name" value="Acid proteases"/>
    <property type="match status" value="1"/>
</dbReference>
<dbReference type="PANTHER" id="PTHR15503:SF45">
    <property type="entry name" value="RNA-DIRECTED DNA POLYMERASE HOMOLOG"/>
    <property type="match status" value="1"/>
</dbReference>
<evidence type="ECO:0000313" key="2">
    <source>
        <dbReference type="EMBL" id="GEV16680.1"/>
    </source>
</evidence>
<dbReference type="Pfam" id="PF08284">
    <property type="entry name" value="RVP_2"/>
    <property type="match status" value="1"/>
</dbReference>
<proteinExistence type="predicted"/>
<feature type="compositionally biased region" description="Basic and acidic residues" evidence="1">
    <location>
        <begin position="180"/>
        <end position="189"/>
    </location>
</feature>
<comment type="caution">
    <text evidence="2">The sequence shown here is derived from an EMBL/GenBank/DDBJ whole genome shotgun (WGS) entry which is preliminary data.</text>
</comment>
<protein>
    <recommendedName>
        <fullName evidence="3">Reverse transcriptase domain-containing protein</fullName>
    </recommendedName>
</protein>
<dbReference type="CDD" id="cd00303">
    <property type="entry name" value="retropepsin_like"/>
    <property type="match status" value="1"/>
</dbReference>
<dbReference type="InterPro" id="IPR021109">
    <property type="entry name" value="Peptidase_aspartic_dom_sf"/>
</dbReference>
<accession>A0A699GLU4</accession>
<dbReference type="InterPro" id="IPR032567">
    <property type="entry name" value="RTL1-rel"/>
</dbReference>
<sequence>MVGGQGNDRGVGENEGGDGVPDFSIIIPQQLQNLLPTLLAQVGSQCSNQRNARNQSGDAVNDNIQGDVRNVIVNNARRVVPIRKTRNYVLKLRYGRGWPCAYIDRFHELARLVPYLVTPKNKRIERYIYGLVLQIRRMMAAMEPTIIQKAMQKAGTLTDEAIGNGSLKKNTKKRGNGGDPNKDMNVRDDNKRTRIANAFATTANLIRREYTGMAPKVVPRMVNPVNTKNPTAARGACFECGGTDHFKAACPRNNGNWARGGAFMLGEKKARQDPNIMTSTFTLNNHYATTLFDSGAAYSFVSIVFTPLLGIKTSNLGFSYEIEIASRQLVEINKVIRGCELEIEGYTFDIDLIPFGSGSFDVIVGMDWLSKHKAEIIFHENVVRIPLPNGETLRVVGKKPYVTPRQWRKLENVT</sequence>